<sequence length="202" mass="21953">MLIQADANSLHIIPNGVAADQHIVVKVEDRVSHRHQGLSGIDLDKGSTKENLIVLLNHEEDSRARSEDTIETEVAPGEDLDDQANAEANDYLDSDEDTEINTNKEIDANADANSDNEIDANGDNETDADSDNETDADGDNETNANGDNETNANGDDMTDANGDDMTDADSNDETNASKVLVDLEPCRLVRKRCRGSMKCIMY</sequence>
<feature type="compositionally biased region" description="Acidic residues" evidence="1">
    <location>
        <begin position="76"/>
        <end position="99"/>
    </location>
</feature>
<dbReference type="STRING" id="1231657.A0A1Y1Y7T6"/>
<protein>
    <submittedName>
        <fullName evidence="2">Uncharacterized protein</fullName>
    </submittedName>
</protein>
<proteinExistence type="predicted"/>
<evidence type="ECO:0000256" key="1">
    <source>
        <dbReference type="SAM" id="MobiDB-lite"/>
    </source>
</evidence>
<accession>A0A1Y1Y7T6</accession>
<keyword evidence="3" id="KW-1185">Reference proteome</keyword>
<reference evidence="2 3" key="1">
    <citation type="submission" date="2016-07" db="EMBL/GenBank/DDBJ databases">
        <title>Pervasive Adenine N6-methylation of Active Genes in Fungi.</title>
        <authorList>
            <consortium name="DOE Joint Genome Institute"/>
            <person name="Mondo S.J."/>
            <person name="Dannebaum R.O."/>
            <person name="Kuo R.C."/>
            <person name="Labutti K."/>
            <person name="Haridas S."/>
            <person name="Kuo A."/>
            <person name="Salamov A."/>
            <person name="Ahrendt S.R."/>
            <person name="Lipzen A."/>
            <person name="Sullivan W."/>
            <person name="Andreopoulos W.B."/>
            <person name="Clum A."/>
            <person name="Lindquist E."/>
            <person name="Daum C."/>
            <person name="Ramamoorthy G.K."/>
            <person name="Gryganskyi A."/>
            <person name="Culley D."/>
            <person name="Magnuson J.K."/>
            <person name="James T.Y."/>
            <person name="O'Malley M.A."/>
            <person name="Stajich J.E."/>
            <person name="Spatafora J.W."/>
            <person name="Visel A."/>
            <person name="Grigoriev I.V."/>
        </authorList>
    </citation>
    <scope>NUCLEOTIDE SEQUENCE [LARGE SCALE GENOMIC DNA]</scope>
    <source>
        <strain evidence="2 3">CBS 115471</strain>
    </source>
</reference>
<dbReference type="Proteomes" id="UP000193144">
    <property type="component" value="Unassembled WGS sequence"/>
</dbReference>
<feature type="region of interest" description="Disordered" evidence="1">
    <location>
        <begin position="59"/>
        <end position="176"/>
    </location>
</feature>
<comment type="caution">
    <text evidence="2">The sequence shown here is derived from an EMBL/GenBank/DDBJ whole genome shotgun (WGS) entry which is preliminary data.</text>
</comment>
<evidence type="ECO:0000313" key="2">
    <source>
        <dbReference type="EMBL" id="ORX93644.1"/>
    </source>
</evidence>
<dbReference type="EMBL" id="MCFA01000333">
    <property type="protein sequence ID" value="ORX93644.1"/>
    <property type="molecule type" value="Genomic_DNA"/>
</dbReference>
<name>A0A1Y1Y7T6_9PLEO</name>
<feature type="compositionally biased region" description="Acidic residues" evidence="1">
    <location>
        <begin position="156"/>
        <end position="172"/>
    </location>
</feature>
<evidence type="ECO:0000313" key="3">
    <source>
        <dbReference type="Proteomes" id="UP000193144"/>
    </source>
</evidence>
<dbReference type="AlphaFoldDB" id="A0A1Y1Y7T6"/>
<organism evidence="2 3">
    <name type="scientific">Clohesyomyces aquaticus</name>
    <dbReference type="NCBI Taxonomy" id="1231657"/>
    <lineage>
        <taxon>Eukaryota</taxon>
        <taxon>Fungi</taxon>
        <taxon>Dikarya</taxon>
        <taxon>Ascomycota</taxon>
        <taxon>Pezizomycotina</taxon>
        <taxon>Dothideomycetes</taxon>
        <taxon>Pleosporomycetidae</taxon>
        <taxon>Pleosporales</taxon>
        <taxon>Lindgomycetaceae</taxon>
        <taxon>Clohesyomyces</taxon>
    </lineage>
</organism>
<feature type="compositionally biased region" description="Polar residues" evidence="1">
    <location>
        <begin position="141"/>
        <end position="153"/>
    </location>
</feature>
<feature type="compositionally biased region" description="Basic and acidic residues" evidence="1">
    <location>
        <begin position="59"/>
        <end position="68"/>
    </location>
</feature>
<feature type="compositionally biased region" description="Acidic residues" evidence="1">
    <location>
        <begin position="114"/>
        <end position="140"/>
    </location>
</feature>
<gene>
    <name evidence="2" type="ORF">BCR34DRAFT_608506</name>
</gene>